<dbReference type="Pfam" id="PF01979">
    <property type="entry name" value="Amidohydro_1"/>
    <property type="match status" value="1"/>
</dbReference>
<accession>A0A3G1KSW6</accession>
<dbReference type="AlphaFoldDB" id="A0A3G1KSW6"/>
<dbReference type="KEGG" id="fwa:DCMF_12740"/>
<dbReference type="SUPFAM" id="SSF51556">
    <property type="entry name" value="Metallo-dependent hydrolases"/>
    <property type="match status" value="1"/>
</dbReference>
<sequence length="425" mass="47679">MKNQNDFTIKIIKCGKLYDGIHDELQEKMEILVEGKKIMEVGKNVRVPAEYEEIDLSDATVTPGIIDAHTHLTFFEWSNRKYETVFNSPVYKSMAVLHNAEKALRRGFTSLRHMGGNSDDGYGALDAKRAINEGYFAGSRLVVLPYVQCTTGSHGDSSQMAQANPALSKYLCSTYPAMGSGPDFFRDSVREQVKYGADFVKIMSAGGFSTPNDTPDDEQMSDEEMKAIIDTAHSLYKKVTAHVYAAPSIIKMAHMGIDELQHCSLITEEAARLLEEKNIPIVPTFCPYDEIIRMDEENLRKKDAKFQEKLRFYAPRLIAGRETIINSTIKLGFGSDLVTVHRSYEGAYEYESWMLSGMDPFRILRAATATNAELLEISDIVGTIQPGKLADLAAWKHDLLTDPRAFLDCAFVMKDGKVYETEKIE</sequence>
<dbReference type="CDD" id="cd01299">
    <property type="entry name" value="Met_dep_hydrolase_A"/>
    <property type="match status" value="1"/>
</dbReference>
<dbReference type="InterPro" id="IPR051781">
    <property type="entry name" value="Metallo-dep_Hydrolase"/>
</dbReference>
<name>A0A3G1KSW6_FORW1</name>
<dbReference type="Gene3D" id="2.30.40.10">
    <property type="entry name" value="Urease, subunit C, domain 1"/>
    <property type="match status" value="1"/>
</dbReference>
<dbReference type="Gene3D" id="3.20.20.140">
    <property type="entry name" value="Metal-dependent hydrolases"/>
    <property type="match status" value="1"/>
</dbReference>
<dbReference type="PANTHER" id="PTHR43135:SF3">
    <property type="entry name" value="ALPHA-D-RIBOSE 1-METHYLPHOSPHONATE 5-TRIPHOSPHATE DIPHOSPHATASE"/>
    <property type="match status" value="1"/>
</dbReference>
<dbReference type="SUPFAM" id="SSF51338">
    <property type="entry name" value="Composite domain of metallo-dependent hydrolases"/>
    <property type="match status" value="2"/>
</dbReference>
<evidence type="ECO:0000259" key="1">
    <source>
        <dbReference type="Pfam" id="PF01979"/>
    </source>
</evidence>
<organism evidence="2 3">
    <name type="scientific">Formimonas warabiya</name>
    <dbReference type="NCBI Taxonomy" id="1761012"/>
    <lineage>
        <taxon>Bacteria</taxon>
        <taxon>Bacillati</taxon>
        <taxon>Bacillota</taxon>
        <taxon>Clostridia</taxon>
        <taxon>Eubacteriales</taxon>
        <taxon>Peptococcaceae</taxon>
        <taxon>Candidatus Formimonas</taxon>
    </lineage>
</organism>
<protein>
    <submittedName>
        <fullName evidence="2">Peptidase</fullName>
    </submittedName>
</protein>
<feature type="domain" description="Amidohydrolase-related" evidence="1">
    <location>
        <begin position="60"/>
        <end position="418"/>
    </location>
</feature>
<dbReference type="EMBL" id="CP017634">
    <property type="protein sequence ID" value="ATW25517.1"/>
    <property type="molecule type" value="Genomic_DNA"/>
</dbReference>
<evidence type="ECO:0000313" key="2">
    <source>
        <dbReference type="EMBL" id="ATW25517.1"/>
    </source>
</evidence>
<dbReference type="InterPro" id="IPR006680">
    <property type="entry name" value="Amidohydro-rel"/>
</dbReference>
<dbReference type="PANTHER" id="PTHR43135">
    <property type="entry name" value="ALPHA-D-RIBOSE 1-METHYLPHOSPHONATE 5-TRIPHOSPHATE DIPHOSPHATASE"/>
    <property type="match status" value="1"/>
</dbReference>
<dbReference type="Proteomes" id="UP000323521">
    <property type="component" value="Chromosome"/>
</dbReference>
<keyword evidence="3" id="KW-1185">Reference proteome</keyword>
<dbReference type="OrthoDB" id="9797498at2"/>
<evidence type="ECO:0000313" key="3">
    <source>
        <dbReference type="Proteomes" id="UP000323521"/>
    </source>
</evidence>
<reference evidence="2 3" key="1">
    <citation type="submission" date="2016-10" db="EMBL/GenBank/DDBJ databases">
        <title>Complete Genome Sequence of Peptococcaceae strain DCMF.</title>
        <authorList>
            <person name="Edwards R.J."/>
            <person name="Holland S.I."/>
            <person name="Deshpande N.P."/>
            <person name="Wong Y.K."/>
            <person name="Ertan H."/>
            <person name="Manefield M."/>
            <person name="Russell T.L."/>
            <person name="Lee M.J."/>
        </authorList>
    </citation>
    <scope>NUCLEOTIDE SEQUENCE [LARGE SCALE GENOMIC DNA]</scope>
    <source>
        <strain evidence="2 3">DCMF</strain>
    </source>
</reference>
<dbReference type="RefSeq" id="WP_148134777.1">
    <property type="nucleotide sequence ID" value="NZ_CP017634.1"/>
</dbReference>
<dbReference type="GO" id="GO:0016810">
    <property type="term" value="F:hydrolase activity, acting on carbon-nitrogen (but not peptide) bonds"/>
    <property type="evidence" value="ECO:0007669"/>
    <property type="project" value="InterPro"/>
</dbReference>
<dbReference type="InterPro" id="IPR011059">
    <property type="entry name" value="Metal-dep_hydrolase_composite"/>
</dbReference>
<proteinExistence type="predicted"/>
<dbReference type="InterPro" id="IPR032466">
    <property type="entry name" value="Metal_Hydrolase"/>
</dbReference>
<dbReference type="InterPro" id="IPR057744">
    <property type="entry name" value="OTAase-like"/>
</dbReference>
<gene>
    <name evidence="2" type="ORF">DCMF_12740</name>
</gene>